<feature type="transmembrane region" description="Helical" evidence="6">
    <location>
        <begin position="260"/>
        <end position="279"/>
    </location>
</feature>
<dbReference type="NCBIfam" id="TIGR00374">
    <property type="entry name" value="flippase-like domain"/>
    <property type="match status" value="1"/>
</dbReference>
<dbReference type="AlphaFoldDB" id="A0A7H1MKW6"/>
<feature type="transmembrane region" description="Helical" evidence="6">
    <location>
        <begin position="152"/>
        <end position="174"/>
    </location>
</feature>
<feature type="transmembrane region" description="Helical" evidence="6">
    <location>
        <begin position="314"/>
        <end position="331"/>
    </location>
</feature>
<reference evidence="7 8" key="1">
    <citation type="submission" date="2019-08" db="EMBL/GenBank/DDBJ databases">
        <authorList>
            <person name="Chang H.C."/>
            <person name="Mun S.Y."/>
        </authorList>
    </citation>
    <scope>NUCLEOTIDE SEQUENCE [LARGE SCALE GENOMIC DNA]</scope>
    <source>
        <strain evidence="7 8">SK</strain>
    </source>
</reference>
<proteinExistence type="inferred from homology"/>
<keyword evidence="6" id="KW-0808">Transferase</keyword>
<dbReference type="PANTHER" id="PTHR37693:SF1">
    <property type="entry name" value="INTEGRAL MEMBRANE PROTEIN"/>
    <property type="match status" value="1"/>
</dbReference>
<keyword evidence="3 6" id="KW-0812">Transmembrane</keyword>
<comment type="similarity">
    <text evidence="6">Belongs to the LPG synthase family.</text>
</comment>
<dbReference type="GO" id="GO:0006629">
    <property type="term" value="P:lipid metabolic process"/>
    <property type="evidence" value="ECO:0007669"/>
    <property type="project" value="UniProtKB-KW"/>
</dbReference>
<dbReference type="Proteomes" id="UP000516446">
    <property type="component" value="Chromosome"/>
</dbReference>
<dbReference type="Pfam" id="PF03706">
    <property type="entry name" value="LPG_synthase_TM"/>
    <property type="match status" value="1"/>
</dbReference>
<feature type="transmembrane region" description="Helical" evidence="6">
    <location>
        <begin position="7"/>
        <end position="24"/>
    </location>
</feature>
<evidence type="ECO:0000313" key="8">
    <source>
        <dbReference type="Proteomes" id="UP000516446"/>
    </source>
</evidence>
<organism evidence="7 8">
    <name type="scientific">Weissella koreensis</name>
    <dbReference type="NCBI Taxonomy" id="165096"/>
    <lineage>
        <taxon>Bacteria</taxon>
        <taxon>Bacillati</taxon>
        <taxon>Bacillota</taxon>
        <taxon>Bacilli</taxon>
        <taxon>Lactobacillales</taxon>
        <taxon>Lactobacillaceae</taxon>
        <taxon>Weissella</taxon>
    </lineage>
</organism>
<evidence type="ECO:0000256" key="3">
    <source>
        <dbReference type="ARBA" id="ARBA00022692"/>
    </source>
</evidence>
<dbReference type="EMBL" id="CP043431">
    <property type="protein sequence ID" value="QNT64102.1"/>
    <property type="molecule type" value="Genomic_DNA"/>
</dbReference>
<feature type="transmembrane region" description="Helical" evidence="6">
    <location>
        <begin position="124"/>
        <end position="146"/>
    </location>
</feature>
<keyword evidence="5 6" id="KW-0472">Membrane</keyword>
<keyword evidence="6" id="KW-0443">Lipid metabolism</keyword>
<evidence type="ECO:0000256" key="2">
    <source>
        <dbReference type="ARBA" id="ARBA00022475"/>
    </source>
</evidence>
<evidence type="ECO:0000256" key="5">
    <source>
        <dbReference type="ARBA" id="ARBA00023136"/>
    </source>
</evidence>
<gene>
    <name evidence="6" type="primary">mprF</name>
    <name evidence="7" type="ORF">FY536_01920</name>
</gene>
<accession>A0A7H1MKW6</accession>
<dbReference type="PANTHER" id="PTHR37693">
    <property type="entry name" value="PHOSPHATIDYLGLYCEROL LYSYLTRANSFERASE"/>
    <property type="match status" value="1"/>
</dbReference>
<keyword evidence="6" id="KW-0046">Antibiotic resistance</keyword>
<evidence type="ECO:0000256" key="6">
    <source>
        <dbReference type="RuleBase" id="RU363042"/>
    </source>
</evidence>
<dbReference type="RefSeq" id="WP_006845826.1">
    <property type="nucleotide sequence ID" value="NZ_CP026847.1"/>
</dbReference>
<comment type="catalytic activity">
    <reaction evidence="6">
        <text>L-lysyl-tRNA(Lys) + a 1,2-diacyl-sn-glycero-3-phospho-(1'-sn-glycerol) = a 1,2-diacyl-sn-glycero-3-phospho-1'-(3'-O-L-lysyl)-sn-glycerol + tRNA(Lys)</text>
        <dbReference type="Rhea" id="RHEA:10668"/>
        <dbReference type="Rhea" id="RHEA-COMP:9696"/>
        <dbReference type="Rhea" id="RHEA-COMP:9697"/>
        <dbReference type="ChEBI" id="CHEBI:64716"/>
        <dbReference type="ChEBI" id="CHEBI:75792"/>
        <dbReference type="ChEBI" id="CHEBI:78442"/>
        <dbReference type="ChEBI" id="CHEBI:78529"/>
        <dbReference type="EC" id="2.3.2.3"/>
    </reaction>
</comment>
<evidence type="ECO:0000256" key="1">
    <source>
        <dbReference type="ARBA" id="ARBA00004651"/>
    </source>
</evidence>
<evidence type="ECO:0000313" key="7">
    <source>
        <dbReference type="EMBL" id="QNT64102.1"/>
    </source>
</evidence>
<sequence length="336" mass="37852">MSRKNTLVFVGMLLLGGIIFWWSMRRVDSQQLQDSLKMLNWGWIGIALGAMIVYLLLEAVIVKIMIDSKKGKISWYNAIRVPLVEQLGNGITPFSSGGQPMQLIALAQTGMDVGRASSVLLMKFVVYQSMIVVNFIFALIIGFQYLTTKLHQMTLIVVLGFIIHLIVVTVLLLVMYSPKVTHQLVELCLKPVRWFSEKRYQNWNGKAQDKIDNFHEESLRMGRDLKTLGKVIILTLLQLLFYYAIPYFILLALGQSHVKLIFVMSLHILIVMVISLFPIPGGAGGAEVGFSMIFSSFLPNAGALVLAMLIWRIITYYFGLFVGIIAFNIPVQRSKS</sequence>
<dbReference type="GO" id="GO:0050071">
    <property type="term" value="F:phosphatidylglycerol lysyltransferase activity"/>
    <property type="evidence" value="ECO:0007669"/>
    <property type="project" value="UniProtKB-EC"/>
</dbReference>
<comment type="subcellular location">
    <subcellularLocation>
        <location evidence="1 6">Cell membrane</location>
        <topology evidence="1 6">Multi-pass membrane protein</topology>
    </subcellularLocation>
</comment>
<feature type="transmembrane region" description="Helical" evidence="6">
    <location>
        <begin position="44"/>
        <end position="66"/>
    </location>
</feature>
<keyword evidence="8" id="KW-1185">Reference proteome</keyword>
<dbReference type="GO" id="GO:0046677">
    <property type="term" value="P:response to antibiotic"/>
    <property type="evidence" value="ECO:0007669"/>
    <property type="project" value="UniProtKB-KW"/>
</dbReference>
<comment type="function">
    <text evidence="6">Catalyzes the transfer of a lysyl group from L-lysyl-tRNA(Lys) to membrane-bound phosphatidylglycerol (PG), which produces lysylphosphatidylglycerol (LPG), a major component of the bacterial membrane with a positive net charge. LPG synthesis contributes to bacterial virulence as it is involved in the resistance mechanism against cationic antimicrobial peptides (CAMP) produces by the host's immune system (defensins, cathelicidins) and by the competing microorganisms.</text>
</comment>
<feature type="transmembrane region" description="Helical" evidence="6">
    <location>
        <begin position="231"/>
        <end position="254"/>
    </location>
</feature>
<dbReference type="GO" id="GO:0005886">
    <property type="term" value="C:plasma membrane"/>
    <property type="evidence" value="ECO:0007669"/>
    <property type="project" value="UniProtKB-SubCell"/>
</dbReference>
<keyword evidence="2" id="KW-1003">Cell membrane</keyword>
<keyword evidence="4 6" id="KW-1133">Transmembrane helix</keyword>
<protein>
    <recommendedName>
        <fullName evidence="6">Phosphatidylglycerol lysyltransferase</fullName>
        <ecNumber evidence="6">2.3.2.3</ecNumber>
    </recommendedName>
    <alternativeName>
        <fullName evidence="6">Lysylphosphatidylglycerol synthase</fullName>
    </alternativeName>
</protein>
<evidence type="ECO:0000256" key="4">
    <source>
        <dbReference type="ARBA" id="ARBA00022989"/>
    </source>
</evidence>
<dbReference type="EC" id="2.3.2.3" evidence="6"/>
<name>A0A7H1MKW6_9LACO</name>
<dbReference type="InterPro" id="IPR022791">
    <property type="entry name" value="L-PG_synthase/AglD"/>
</dbReference>